<dbReference type="Proteomes" id="UP000316008">
    <property type="component" value="Unassembled WGS sequence"/>
</dbReference>
<accession>A0A556MMX7</accession>
<evidence type="ECO:0000313" key="2">
    <source>
        <dbReference type="EMBL" id="TSJ41235.1"/>
    </source>
</evidence>
<dbReference type="EMBL" id="VLPL01000008">
    <property type="protein sequence ID" value="TSJ41235.1"/>
    <property type="molecule type" value="Genomic_DNA"/>
</dbReference>
<organism evidence="2 3">
    <name type="scientific">Fluviicola chungangensis</name>
    <dbReference type="NCBI Taxonomy" id="2597671"/>
    <lineage>
        <taxon>Bacteria</taxon>
        <taxon>Pseudomonadati</taxon>
        <taxon>Bacteroidota</taxon>
        <taxon>Flavobacteriia</taxon>
        <taxon>Flavobacteriales</taxon>
        <taxon>Crocinitomicaceae</taxon>
        <taxon>Fluviicola</taxon>
    </lineage>
</organism>
<dbReference type="CDD" id="cd10931">
    <property type="entry name" value="CE4_u7"/>
    <property type="match status" value="1"/>
</dbReference>
<gene>
    <name evidence="2" type="ORF">FO442_15090</name>
</gene>
<sequence>MLFYVDEISVRLIYTLDFIFKEHGLEYQLTNDKSAFNSFSGRKIAYSRFEFGHSPVLYPSALLFEESYRETVHVEKGSWQETDCLKFDSVSDPLASIFYVITRYEEYHCKFPDDHGRFTAKESLQSKFGWLHIQIVERWIEAFFRFYSPELYDELISRKQVRIIPSFDIDNTFSYKWKEGWRSWLSNGKDMLQNNKERLRTRKLVQKGELTDPYDSFETIRSVFQSYPETRVFWQLGNYAKYDTNIAWNHPQHQKLILSLSELGFVGLHPSYASNHSDEKLDQEVLRLERITSKTVLESRQHFLKLNLPNTYRRMIERGFEKDYTMGYADDYGFRSGTAYEHVFFDLLTNQPFPNYRIVPFAYMDGTLLEYKKLTIDQSMEAVDQLIEEVKRYGGVFCFIWHNETLAEAGKWKGWRKVFDHTLEQLK</sequence>
<proteinExistence type="predicted"/>
<dbReference type="GO" id="GO:0005975">
    <property type="term" value="P:carbohydrate metabolic process"/>
    <property type="evidence" value="ECO:0007669"/>
    <property type="project" value="InterPro"/>
</dbReference>
<name>A0A556MMX7_9FLAO</name>
<dbReference type="Pfam" id="PF23019">
    <property type="entry name" value="DUF7033"/>
    <property type="match status" value="1"/>
</dbReference>
<comment type="caution">
    <text evidence="2">The sequence shown here is derived from an EMBL/GenBank/DDBJ whole genome shotgun (WGS) entry which is preliminary data.</text>
</comment>
<dbReference type="Gene3D" id="3.20.20.370">
    <property type="entry name" value="Glycoside hydrolase/deacetylase"/>
    <property type="match status" value="1"/>
</dbReference>
<evidence type="ECO:0000259" key="1">
    <source>
        <dbReference type="Pfam" id="PF23019"/>
    </source>
</evidence>
<reference evidence="2 3" key="1">
    <citation type="submission" date="2019-07" db="EMBL/GenBank/DDBJ databases">
        <authorList>
            <person name="Huq M.A."/>
        </authorList>
    </citation>
    <scope>NUCLEOTIDE SEQUENCE [LARGE SCALE GENOMIC DNA]</scope>
    <source>
        <strain evidence="2 3">MAH-3</strain>
    </source>
</reference>
<feature type="domain" description="DUF7033" evidence="1">
    <location>
        <begin position="92"/>
        <end position="177"/>
    </location>
</feature>
<protein>
    <recommendedName>
        <fullName evidence="1">DUF7033 domain-containing protein</fullName>
    </recommendedName>
</protein>
<dbReference type="InterPro" id="IPR011330">
    <property type="entry name" value="Glyco_hydro/deAcase_b/a-brl"/>
</dbReference>
<dbReference type="AlphaFoldDB" id="A0A556MMX7"/>
<dbReference type="InterPro" id="IPR054297">
    <property type="entry name" value="DUF7033"/>
</dbReference>
<dbReference type="SUPFAM" id="SSF88713">
    <property type="entry name" value="Glycoside hydrolase/deacetylase"/>
    <property type="match status" value="1"/>
</dbReference>
<keyword evidence="3" id="KW-1185">Reference proteome</keyword>
<dbReference type="OrthoDB" id="5573484at2"/>
<evidence type="ECO:0000313" key="3">
    <source>
        <dbReference type="Proteomes" id="UP000316008"/>
    </source>
</evidence>
<dbReference type="RefSeq" id="WP_144334046.1">
    <property type="nucleotide sequence ID" value="NZ_VLPL01000008.1"/>
</dbReference>